<feature type="region of interest" description="Disordered" evidence="1">
    <location>
        <begin position="47"/>
        <end position="125"/>
    </location>
</feature>
<feature type="compositionally biased region" description="Basic and acidic residues" evidence="1">
    <location>
        <begin position="64"/>
        <end position="95"/>
    </location>
</feature>
<reference evidence="2 3" key="1">
    <citation type="submission" date="2022-06" db="EMBL/GenBank/DDBJ databases">
        <title>Thiomicrohabdus sp. nov, an obligately chemolithoautotrophic, sulfur-oxidizing bacterium isolated from beach of Guanyin Mountain. Amoy.</title>
        <authorList>
            <person name="Zhu H."/>
        </authorList>
    </citation>
    <scope>NUCLEOTIDE SEQUENCE [LARGE SCALE GENOMIC DNA]</scope>
    <source>
        <strain evidence="2 3">XGS-01</strain>
    </source>
</reference>
<accession>A0ABY8CD96</accession>
<feature type="compositionally biased region" description="Polar residues" evidence="1">
    <location>
        <begin position="47"/>
        <end position="59"/>
    </location>
</feature>
<dbReference type="RefSeq" id="WP_275594764.1">
    <property type="nucleotide sequence ID" value="NZ_CP102381.1"/>
</dbReference>
<proteinExistence type="predicted"/>
<evidence type="ECO:0000313" key="3">
    <source>
        <dbReference type="Proteomes" id="UP001222275"/>
    </source>
</evidence>
<sequence length="224" mass="25055">MSFKQFVFGLVGFVLITALAYMAMNQLTQTNQIQELEAKLQALETNKQGFESENSNDLNKVTRPAKESEEAKKIVDEKAHELTGMESNKTDKSEPIIEGFDPIKGGQLQDMPSKSEKLSDEESKREKLEAIRSQLKEMVTTDPKNIDFNKLDGLLIELQEMGDENGTVGGVSIPQLRKIILQSNKILMTSQNKGLAPGEDKNTKLKEEVETLQELQKGIIVKDD</sequence>
<name>A0ABY8CD96_9GAMM</name>
<dbReference type="EMBL" id="CP102381">
    <property type="protein sequence ID" value="WEJ62506.1"/>
    <property type="molecule type" value="Genomic_DNA"/>
</dbReference>
<gene>
    <name evidence="2" type="ORF">NR989_10885</name>
</gene>
<organism evidence="2 3">
    <name type="scientific">Thiomicrorhabdus lithotrophica</name>
    <dbReference type="NCBI Taxonomy" id="2949997"/>
    <lineage>
        <taxon>Bacteria</taxon>
        <taxon>Pseudomonadati</taxon>
        <taxon>Pseudomonadota</taxon>
        <taxon>Gammaproteobacteria</taxon>
        <taxon>Thiotrichales</taxon>
        <taxon>Piscirickettsiaceae</taxon>
        <taxon>Thiomicrorhabdus</taxon>
    </lineage>
</organism>
<evidence type="ECO:0000256" key="1">
    <source>
        <dbReference type="SAM" id="MobiDB-lite"/>
    </source>
</evidence>
<keyword evidence="3" id="KW-1185">Reference proteome</keyword>
<protein>
    <submittedName>
        <fullName evidence="2">Uncharacterized protein</fullName>
    </submittedName>
</protein>
<evidence type="ECO:0000313" key="2">
    <source>
        <dbReference type="EMBL" id="WEJ62506.1"/>
    </source>
</evidence>
<feature type="compositionally biased region" description="Basic and acidic residues" evidence="1">
    <location>
        <begin position="113"/>
        <end position="125"/>
    </location>
</feature>
<dbReference type="Proteomes" id="UP001222275">
    <property type="component" value="Chromosome"/>
</dbReference>